<evidence type="ECO:0000313" key="2">
    <source>
        <dbReference type="Proteomes" id="UP001215280"/>
    </source>
</evidence>
<name>A0AAD7IS84_9AGAR</name>
<dbReference type="AlphaFoldDB" id="A0AAD7IS84"/>
<proteinExistence type="predicted"/>
<accession>A0AAD7IS84</accession>
<sequence>MPDRLPRKASRTSGGVKWEQKVRKTLQKVCKSCAKLQLSGPISDHDDLKVPPRIPSQLSDIAYYYASELALSNLRVASDSRALYSRNHGRIGSPNAGAPVCIQTSEILEAGQVQFDLDCPESTEDPEVQHTLALPSIGPIPVELGLETNDSSATETMLALAQKAETTRLLVPQPESRRQRPTYLQFNIYCTEFIEALLDTTLVVFLPESRASFRIFKTQNISSFDVLDLRPEMCAGELLFELWYSFLTFPSSSALGFGRASAHPDTARNFDWLVVELDRLQDVLTREYTIHTDNVRFELRGVGFGV</sequence>
<dbReference type="Proteomes" id="UP001215280">
    <property type="component" value="Unassembled WGS sequence"/>
</dbReference>
<organism evidence="1 2">
    <name type="scientific">Mycena maculata</name>
    <dbReference type="NCBI Taxonomy" id="230809"/>
    <lineage>
        <taxon>Eukaryota</taxon>
        <taxon>Fungi</taxon>
        <taxon>Dikarya</taxon>
        <taxon>Basidiomycota</taxon>
        <taxon>Agaricomycotina</taxon>
        <taxon>Agaricomycetes</taxon>
        <taxon>Agaricomycetidae</taxon>
        <taxon>Agaricales</taxon>
        <taxon>Marasmiineae</taxon>
        <taxon>Mycenaceae</taxon>
        <taxon>Mycena</taxon>
    </lineage>
</organism>
<dbReference type="EMBL" id="JARJLG010000089">
    <property type="protein sequence ID" value="KAJ7748555.1"/>
    <property type="molecule type" value="Genomic_DNA"/>
</dbReference>
<keyword evidence="2" id="KW-1185">Reference proteome</keyword>
<gene>
    <name evidence="1" type="ORF">DFH07DRAFT_775720</name>
</gene>
<reference evidence="1" key="1">
    <citation type="submission" date="2023-03" db="EMBL/GenBank/DDBJ databases">
        <title>Massive genome expansion in bonnet fungi (Mycena s.s.) driven by repeated elements and novel gene families across ecological guilds.</title>
        <authorList>
            <consortium name="Lawrence Berkeley National Laboratory"/>
            <person name="Harder C.B."/>
            <person name="Miyauchi S."/>
            <person name="Viragh M."/>
            <person name="Kuo A."/>
            <person name="Thoen E."/>
            <person name="Andreopoulos B."/>
            <person name="Lu D."/>
            <person name="Skrede I."/>
            <person name="Drula E."/>
            <person name="Henrissat B."/>
            <person name="Morin E."/>
            <person name="Kohler A."/>
            <person name="Barry K."/>
            <person name="LaButti K."/>
            <person name="Morin E."/>
            <person name="Salamov A."/>
            <person name="Lipzen A."/>
            <person name="Mereny Z."/>
            <person name="Hegedus B."/>
            <person name="Baldrian P."/>
            <person name="Stursova M."/>
            <person name="Weitz H."/>
            <person name="Taylor A."/>
            <person name="Grigoriev I.V."/>
            <person name="Nagy L.G."/>
            <person name="Martin F."/>
            <person name="Kauserud H."/>
        </authorList>
    </citation>
    <scope>NUCLEOTIDE SEQUENCE</scope>
    <source>
        <strain evidence="1">CBHHK188m</strain>
    </source>
</reference>
<comment type="caution">
    <text evidence="1">The sequence shown here is derived from an EMBL/GenBank/DDBJ whole genome shotgun (WGS) entry which is preliminary data.</text>
</comment>
<evidence type="ECO:0000313" key="1">
    <source>
        <dbReference type="EMBL" id="KAJ7748555.1"/>
    </source>
</evidence>
<protein>
    <submittedName>
        <fullName evidence="1">Uncharacterized protein</fullName>
    </submittedName>
</protein>